<gene>
    <name evidence="7" type="ORF">EK0264_16040</name>
</gene>
<comment type="similarity">
    <text evidence="2 5">Belongs to the citrate synthase family.</text>
</comment>
<dbReference type="PROSITE" id="PS00480">
    <property type="entry name" value="CITRATE_SYNTHASE"/>
    <property type="match status" value="1"/>
</dbReference>
<dbReference type="SUPFAM" id="SSF48256">
    <property type="entry name" value="Citrate synthase"/>
    <property type="match status" value="1"/>
</dbReference>
<dbReference type="PRINTS" id="PR00143">
    <property type="entry name" value="CITRTSNTHASE"/>
</dbReference>
<evidence type="ECO:0000256" key="3">
    <source>
        <dbReference type="ARBA" id="ARBA00012972"/>
    </source>
</evidence>
<keyword evidence="8" id="KW-1185">Reference proteome</keyword>
<keyword evidence="4 5" id="KW-0808">Transferase</keyword>
<dbReference type="Gene3D" id="1.10.1660.10">
    <property type="match status" value="1"/>
</dbReference>
<organism evidence="7 8">
    <name type="scientific">Epidermidibacterium keratini</name>
    <dbReference type="NCBI Taxonomy" id="1891644"/>
    <lineage>
        <taxon>Bacteria</taxon>
        <taxon>Bacillati</taxon>
        <taxon>Actinomycetota</taxon>
        <taxon>Actinomycetes</taxon>
        <taxon>Sporichthyales</taxon>
        <taxon>Sporichthyaceae</taxon>
        <taxon>Epidermidibacterium</taxon>
    </lineage>
</organism>
<dbReference type="InterPro" id="IPR002020">
    <property type="entry name" value="Citrate_synthase"/>
</dbReference>
<dbReference type="Gene3D" id="1.10.580.10">
    <property type="entry name" value="Citrate Synthase, domain 1"/>
    <property type="match status" value="1"/>
</dbReference>
<feature type="domain" description="Helix-turn-helix" evidence="6">
    <location>
        <begin position="6"/>
        <end position="55"/>
    </location>
</feature>
<dbReference type="OrthoDB" id="9800864at2"/>
<dbReference type="KEGG" id="eke:EK0264_16040"/>
<dbReference type="GO" id="GO:0036440">
    <property type="term" value="F:citrate synthase activity"/>
    <property type="evidence" value="ECO:0007669"/>
    <property type="project" value="UniProtKB-EC"/>
</dbReference>
<evidence type="ECO:0000313" key="8">
    <source>
        <dbReference type="Proteomes" id="UP000463857"/>
    </source>
</evidence>
<comment type="pathway">
    <text evidence="1">Carbohydrate metabolism; tricarboxylic acid cycle.</text>
</comment>
<dbReference type="PANTHER" id="PTHR11739:SF4">
    <property type="entry name" value="CITRATE SYNTHASE, PEROXISOMAL"/>
    <property type="match status" value="1"/>
</dbReference>
<dbReference type="GO" id="GO:0006099">
    <property type="term" value="P:tricarboxylic acid cycle"/>
    <property type="evidence" value="ECO:0007669"/>
    <property type="project" value="UniProtKB-UniPathway"/>
</dbReference>
<dbReference type="InParanoid" id="A0A7L4YRA3"/>
<evidence type="ECO:0000256" key="2">
    <source>
        <dbReference type="ARBA" id="ARBA00010566"/>
    </source>
</evidence>
<sequence>MPDDSWITTSDAARRLGLRRETLYAYVSRGILTSRRQPGQQESLFSRAEIDNLAATKRGSRRAGPDLLRFRAVATAVSSMDEDTLQIRGVPVHRLAGRLSFEQAAQFVLQAPKSLAPRELALPRGALRLVQSVPAQRRIPVACAVLSASDPLLRRTDVDDVTSTALGFTRLATSLVSDELDVSHPWIQALLVSMLDNGLTVSTVAARVAASSRAGVLDALSAGYGAMSGPLHGSAPVHAWELIADVLRGSAPRAAIGASLDRFGFVPGFGHIVYRGDDPRATHLLRLVRKTHRGDGVLAAVSALRRRMDRPINIDLMTAAVLHILGYEASVAEVIFQLGRTPGMAAHIVEEYSETPLRWRANNA</sequence>
<accession>A0A7L4YRA3</accession>
<dbReference type="GO" id="GO:0005975">
    <property type="term" value="P:carbohydrate metabolic process"/>
    <property type="evidence" value="ECO:0007669"/>
    <property type="project" value="TreeGrafter"/>
</dbReference>
<dbReference type="Pfam" id="PF12728">
    <property type="entry name" value="HTH_17"/>
    <property type="match status" value="1"/>
</dbReference>
<dbReference type="InterPro" id="IPR016143">
    <property type="entry name" value="Citrate_synth-like_sm_a-sub"/>
</dbReference>
<evidence type="ECO:0000256" key="5">
    <source>
        <dbReference type="RuleBase" id="RU003406"/>
    </source>
</evidence>
<dbReference type="RefSeq" id="WP_159546785.1">
    <property type="nucleotide sequence ID" value="NZ_CP047156.1"/>
</dbReference>
<dbReference type="Pfam" id="PF00285">
    <property type="entry name" value="Citrate_synt"/>
    <property type="match status" value="1"/>
</dbReference>
<dbReference type="GO" id="GO:0005829">
    <property type="term" value="C:cytosol"/>
    <property type="evidence" value="ECO:0007669"/>
    <property type="project" value="TreeGrafter"/>
</dbReference>
<dbReference type="Gene3D" id="1.10.230.10">
    <property type="entry name" value="Cytochrome P450-Terp, domain 2"/>
    <property type="match status" value="1"/>
</dbReference>
<protein>
    <recommendedName>
        <fullName evidence="3">citrate synthase (unknown stereospecificity)</fullName>
        <ecNumber evidence="3">2.3.3.16</ecNumber>
    </recommendedName>
</protein>
<proteinExistence type="inferred from homology"/>
<dbReference type="UniPathway" id="UPA00223"/>
<dbReference type="InterPro" id="IPR019810">
    <property type="entry name" value="Citrate_synthase_AS"/>
</dbReference>
<dbReference type="AlphaFoldDB" id="A0A7L4YRA3"/>
<dbReference type="EC" id="2.3.3.16" evidence="3"/>
<evidence type="ECO:0000256" key="1">
    <source>
        <dbReference type="ARBA" id="ARBA00005163"/>
    </source>
</evidence>
<dbReference type="EMBL" id="CP047156">
    <property type="protein sequence ID" value="QHC01650.1"/>
    <property type="molecule type" value="Genomic_DNA"/>
</dbReference>
<name>A0A7L4YRA3_9ACTN</name>
<dbReference type="InterPro" id="IPR041657">
    <property type="entry name" value="HTH_17"/>
</dbReference>
<evidence type="ECO:0000259" key="6">
    <source>
        <dbReference type="Pfam" id="PF12728"/>
    </source>
</evidence>
<dbReference type="Proteomes" id="UP000463857">
    <property type="component" value="Chromosome"/>
</dbReference>
<evidence type="ECO:0000256" key="4">
    <source>
        <dbReference type="ARBA" id="ARBA00022679"/>
    </source>
</evidence>
<dbReference type="InterPro" id="IPR016142">
    <property type="entry name" value="Citrate_synth-like_lrg_a-sub"/>
</dbReference>
<dbReference type="PANTHER" id="PTHR11739">
    <property type="entry name" value="CITRATE SYNTHASE"/>
    <property type="match status" value="1"/>
</dbReference>
<evidence type="ECO:0000313" key="7">
    <source>
        <dbReference type="EMBL" id="QHC01650.1"/>
    </source>
</evidence>
<dbReference type="InterPro" id="IPR036969">
    <property type="entry name" value="Citrate_synthase_sf"/>
</dbReference>
<reference evidence="7 8" key="1">
    <citation type="journal article" date="2018" name="Int. J. Syst. Evol. Microbiol.">
        <title>Epidermidibacterium keratini gen. nov., sp. nov., a member of the family Sporichthyaceae, isolated from keratin epidermis.</title>
        <authorList>
            <person name="Lee D.G."/>
            <person name="Trujillo M.E."/>
            <person name="Kang S."/>
            <person name="Nam J.J."/>
            <person name="Kim Y.J."/>
        </authorList>
    </citation>
    <scope>NUCLEOTIDE SEQUENCE [LARGE SCALE GENOMIC DNA]</scope>
    <source>
        <strain evidence="7 8">EPI-7</strain>
    </source>
</reference>